<sequence length="162" mass="17847">MTDDAVRIRLWRPEDRALGLALFDSNVPRYFAAQERQDFLDFVDGLPGPYFVLEDAAGQALGCGGFAAAEGDASVAVLCWGMVRGDRHRAGLGSVLLTERLDRIAADPTFRSVAIETSQHSRGFFARHGFIQTRQVPDGFAPGMDLVEMTLDLDGYRRSRPV</sequence>
<dbReference type="GO" id="GO:0016747">
    <property type="term" value="F:acyltransferase activity, transferring groups other than amino-acyl groups"/>
    <property type="evidence" value="ECO:0007669"/>
    <property type="project" value="InterPro"/>
</dbReference>
<dbReference type="PROSITE" id="PS51186">
    <property type="entry name" value="GNAT"/>
    <property type="match status" value="1"/>
</dbReference>
<dbReference type="InterPro" id="IPR000182">
    <property type="entry name" value="GNAT_dom"/>
</dbReference>
<protein>
    <submittedName>
        <fullName evidence="2">GNAT family N-acetyltransferase</fullName>
    </submittedName>
</protein>
<accession>A0A952FP32</accession>
<proteinExistence type="predicted"/>
<gene>
    <name evidence="2" type="ORF">JF625_13305</name>
</gene>
<comment type="caution">
    <text evidence="2">The sequence shown here is derived from an EMBL/GenBank/DDBJ whole genome shotgun (WGS) entry which is preliminary data.</text>
</comment>
<evidence type="ECO:0000259" key="1">
    <source>
        <dbReference type="PROSITE" id="PS51186"/>
    </source>
</evidence>
<reference evidence="2" key="1">
    <citation type="submission" date="2020-06" db="EMBL/GenBank/DDBJ databases">
        <title>Stable isotope informed genome-resolved metagenomics uncovers potential trophic interactions in rhizosphere soil.</title>
        <authorList>
            <person name="Starr E.P."/>
            <person name="Shi S."/>
            <person name="Blazewicz S.J."/>
            <person name="Koch B.J."/>
            <person name="Probst A.J."/>
            <person name="Hungate B.A."/>
            <person name="Pett-Ridge J."/>
            <person name="Firestone M.K."/>
            <person name="Banfield J.F."/>
        </authorList>
    </citation>
    <scope>NUCLEOTIDE SEQUENCE</scope>
    <source>
        <strain evidence="2">YM_69_17</strain>
    </source>
</reference>
<dbReference type="Gene3D" id="3.40.630.30">
    <property type="match status" value="1"/>
</dbReference>
<organism evidence="2 3">
    <name type="scientific">Inquilinus limosus</name>
    <dbReference type="NCBI Taxonomy" id="171674"/>
    <lineage>
        <taxon>Bacteria</taxon>
        <taxon>Pseudomonadati</taxon>
        <taxon>Pseudomonadota</taxon>
        <taxon>Alphaproteobacteria</taxon>
        <taxon>Rhodospirillales</taxon>
        <taxon>Rhodospirillaceae</taxon>
        <taxon>Inquilinus</taxon>
    </lineage>
</organism>
<dbReference type="Proteomes" id="UP000700706">
    <property type="component" value="Unassembled WGS sequence"/>
</dbReference>
<dbReference type="Pfam" id="PF13673">
    <property type="entry name" value="Acetyltransf_10"/>
    <property type="match status" value="1"/>
</dbReference>
<evidence type="ECO:0000313" key="3">
    <source>
        <dbReference type="Proteomes" id="UP000700706"/>
    </source>
</evidence>
<evidence type="ECO:0000313" key="2">
    <source>
        <dbReference type="EMBL" id="MBW8726119.1"/>
    </source>
</evidence>
<dbReference type="EMBL" id="JAEKLZ010000199">
    <property type="protein sequence ID" value="MBW8726119.1"/>
    <property type="molecule type" value="Genomic_DNA"/>
</dbReference>
<dbReference type="AlphaFoldDB" id="A0A952FP32"/>
<dbReference type="InterPro" id="IPR016181">
    <property type="entry name" value="Acyl_CoA_acyltransferase"/>
</dbReference>
<name>A0A952FP32_9PROT</name>
<dbReference type="SUPFAM" id="SSF55729">
    <property type="entry name" value="Acyl-CoA N-acyltransferases (Nat)"/>
    <property type="match status" value="1"/>
</dbReference>
<feature type="domain" description="N-acetyltransferase" evidence="1">
    <location>
        <begin position="6"/>
        <end position="154"/>
    </location>
</feature>